<evidence type="ECO:0000256" key="2">
    <source>
        <dbReference type="ARBA" id="ARBA00004496"/>
    </source>
</evidence>
<comment type="subcellular location">
    <subcellularLocation>
        <location evidence="1">Cell membrane</location>
    </subcellularLocation>
    <subcellularLocation>
        <location evidence="2">Cytoplasm</location>
    </subcellularLocation>
</comment>
<dbReference type="PROSITE" id="PS01159">
    <property type="entry name" value="WW_DOMAIN_1"/>
    <property type="match status" value="1"/>
</dbReference>
<reference evidence="11" key="3">
    <citation type="submission" date="2025-09" db="UniProtKB">
        <authorList>
            <consortium name="Ensembl"/>
        </authorList>
    </citation>
    <scope>IDENTIFICATION</scope>
</reference>
<accession>A0A1W2WL53</accession>
<dbReference type="GO" id="GO:0006355">
    <property type="term" value="P:regulation of DNA-templated transcription"/>
    <property type="evidence" value="ECO:0000318"/>
    <property type="project" value="GO_Central"/>
</dbReference>
<dbReference type="Pfam" id="PF00397">
    <property type="entry name" value="WW"/>
    <property type="match status" value="1"/>
</dbReference>
<keyword evidence="3" id="KW-1003">Cell membrane</keyword>
<feature type="coiled-coil region" evidence="8">
    <location>
        <begin position="116"/>
        <end position="143"/>
    </location>
</feature>
<dbReference type="PROSITE" id="PS50020">
    <property type="entry name" value="WW_DOMAIN_2"/>
    <property type="match status" value="2"/>
</dbReference>
<feature type="compositionally biased region" description="Low complexity" evidence="9">
    <location>
        <begin position="455"/>
        <end position="479"/>
    </location>
</feature>
<reference evidence="12" key="1">
    <citation type="journal article" date="2002" name="Science">
        <title>The draft genome of Ciona intestinalis: insights into chordate and vertebrate origins.</title>
        <authorList>
            <person name="Dehal P."/>
            <person name="Satou Y."/>
            <person name="Campbell R.K."/>
            <person name="Chapman J."/>
            <person name="Degnan B."/>
            <person name="De Tomaso A."/>
            <person name="Davidson B."/>
            <person name="Di Gregorio A."/>
            <person name="Gelpke M."/>
            <person name="Goodstein D.M."/>
            <person name="Harafuji N."/>
            <person name="Hastings K.E."/>
            <person name="Ho I."/>
            <person name="Hotta K."/>
            <person name="Huang W."/>
            <person name="Kawashima T."/>
            <person name="Lemaire P."/>
            <person name="Martinez D."/>
            <person name="Meinertzhagen I.A."/>
            <person name="Necula S."/>
            <person name="Nonaka M."/>
            <person name="Putnam N."/>
            <person name="Rash S."/>
            <person name="Saiga H."/>
            <person name="Satake M."/>
            <person name="Terry A."/>
            <person name="Yamada L."/>
            <person name="Wang H.G."/>
            <person name="Awazu S."/>
            <person name="Azumi K."/>
            <person name="Boore J."/>
            <person name="Branno M."/>
            <person name="Chin-Bow S."/>
            <person name="DeSantis R."/>
            <person name="Doyle S."/>
            <person name="Francino P."/>
            <person name="Keys D.N."/>
            <person name="Haga S."/>
            <person name="Hayashi H."/>
            <person name="Hino K."/>
            <person name="Imai K.S."/>
            <person name="Inaba K."/>
            <person name="Kano S."/>
            <person name="Kobayashi K."/>
            <person name="Kobayashi M."/>
            <person name="Lee B.I."/>
            <person name="Makabe K.W."/>
            <person name="Manohar C."/>
            <person name="Matassi G."/>
            <person name="Medina M."/>
            <person name="Mochizuki Y."/>
            <person name="Mount S."/>
            <person name="Morishita T."/>
            <person name="Miura S."/>
            <person name="Nakayama A."/>
            <person name="Nishizaka S."/>
            <person name="Nomoto H."/>
            <person name="Ohta F."/>
            <person name="Oishi K."/>
            <person name="Rigoutsos I."/>
            <person name="Sano M."/>
            <person name="Sasaki A."/>
            <person name="Sasakura Y."/>
            <person name="Shoguchi E."/>
            <person name="Shin-i T."/>
            <person name="Spagnuolo A."/>
            <person name="Stainier D."/>
            <person name="Suzuki M.M."/>
            <person name="Tassy O."/>
            <person name="Takatori N."/>
            <person name="Tokuoka M."/>
            <person name="Yagi K."/>
            <person name="Yoshizaki F."/>
            <person name="Wada S."/>
            <person name="Zhang C."/>
            <person name="Hyatt P.D."/>
            <person name="Larimer F."/>
            <person name="Detter C."/>
            <person name="Doggett N."/>
            <person name="Glavina T."/>
            <person name="Hawkins T."/>
            <person name="Richardson P."/>
            <person name="Lucas S."/>
            <person name="Kohara Y."/>
            <person name="Levine M."/>
            <person name="Satoh N."/>
            <person name="Rokhsar D.S."/>
        </authorList>
    </citation>
    <scope>NUCLEOTIDE SEQUENCE [LARGE SCALE GENOMIC DNA]</scope>
</reference>
<evidence type="ECO:0000256" key="1">
    <source>
        <dbReference type="ARBA" id="ARBA00004236"/>
    </source>
</evidence>
<dbReference type="GO" id="GO:0016477">
    <property type="term" value="P:cell migration"/>
    <property type="evidence" value="ECO:0000318"/>
    <property type="project" value="GO_Central"/>
</dbReference>
<dbReference type="OrthoDB" id="2020426at2759"/>
<dbReference type="GO" id="GO:0035330">
    <property type="term" value="P:regulation of hippo signaling"/>
    <property type="evidence" value="ECO:0000318"/>
    <property type="project" value="GO_Central"/>
</dbReference>
<dbReference type="InterPro" id="IPR057747">
    <property type="entry name" value="WWC1_hairpin"/>
</dbReference>
<feature type="domain" description="WW" evidence="10">
    <location>
        <begin position="55"/>
        <end position="88"/>
    </location>
</feature>
<evidence type="ECO:0000256" key="9">
    <source>
        <dbReference type="SAM" id="MobiDB-lite"/>
    </source>
</evidence>
<dbReference type="InterPro" id="IPR001202">
    <property type="entry name" value="WW_dom"/>
</dbReference>
<dbReference type="KEGG" id="cin:100186141"/>
<protein>
    <submittedName>
        <fullName evidence="11">Protein KIBRA</fullName>
    </submittedName>
</protein>
<dbReference type="HOGENOM" id="CLU_436096_0_0_1"/>
<feature type="compositionally biased region" description="Low complexity" evidence="9">
    <location>
        <begin position="498"/>
        <end position="539"/>
    </location>
</feature>
<dbReference type="RefSeq" id="XP_002129513.1">
    <property type="nucleotide sequence ID" value="XM_002129477.5"/>
</dbReference>
<feature type="domain" description="WW" evidence="10">
    <location>
        <begin position="8"/>
        <end position="41"/>
    </location>
</feature>
<gene>
    <name evidence="11" type="primary">LOC100186141</name>
</gene>
<feature type="coiled-coil region" evidence="8">
    <location>
        <begin position="297"/>
        <end position="324"/>
    </location>
</feature>
<keyword evidence="12" id="KW-1185">Reference proteome</keyword>
<dbReference type="GO" id="GO:0005737">
    <property type="term" value="C:cytoplasm"/>
    <property type="evidence" value="ECO:0000318"/>
    <property type="project" value="GO_Central"/>
</dbReference>
<evidence type="ECO:0000256" key="6">
    <source>
        <dbReference type="ARBA" id="ARBA00022737"/>
    </source>
</evidence>
<keyword evidence="8" id="KW-0175">Coiled coil</keyword>
<dbReference type="InParanoid" id="F6QZG4"/>
<reference evidence="11" key="2">
    <citation type="submission" date="2025-08" db="UniProtKB">
        <authorList>
            <consortium name="Ensembl"/>
        </authorList>
    </citation>
    <scope>IDENTIFICATION</scope>
</reference>
<evidence type="ECO:0000256" key="8">
    <source>
        <dbReference type="SAM" id="Coils"/>
    </source>
</evidence>
<proteinExistence type="predicted"/>
<dbReference type="AlphaFoldDB" id="F6QZG4"/>
<dbReference type="SUPFAM" id="SSF51045">
    <property type="entry name" value="WW domain"/>
    <property type="match status" value="2"/>
</dbReference>
<dbReference type="GO" id="GO:0046621">
    <property type="term" value="P:negative regulation of organ growth"/>
    <property type="evidence" value="ECO:0000318"/>
    <property type="project" value="GO_Central"/>
</dbReference>
<evidence type="ECO:0000256" key="4">
    <source>
        <dbReference type="ARBA" id="ARBA00022490"/>
    </source>
</evidence>
<keyword evidence="5" id="KW-0597">Phosphoprotein</keyword>
<evidence type="ECO:0000256" key="7">
    <source>
        <dbReference type="ARBA" id="ARBA00023136"/>
    </source>
</evidence>
<dbReference type="GO" id="GO:0019900">
    <property type="term" value="F:kinase binding"/>
    <property type="evidence" value="ECO:0000318"/>
    <property type="project" value="GO_Central"/>
</dbReference>
<evidence type="ECO:0000313" key="11">
    <source>
        <dbReference type="Ensembl" id="ENSCINP00000004870.3"/>
    </source>
</evidence>
<evidence type="ECO:0000313" key="12">
    <source>
        <dbReference type="Proteomes" id="UP000008144"/>
    </source>
</evidence>
<dbReference type="CDD" id="cd00201">
    <property type="entry name" value="WW"/>
    <property type="match status" value="2"/>
</dbReference>
<accession>F6QZG4</accession>
<evidence type="ECO:0000256" key="3">
    <source>
        <dbReference type="ARBA" id="ARBA00022475"/>
    </source>
</evidence>
<evidence type="ECO:0000259" key="10">
    <source>
        <dbReference type="PROSITE" id="PS50020"/>
    </source>
</evidence>
<feature type="coiled-coil region" evidence="8">
    <location>
        <begin position="233"/>
        <end position="267"/>
    </location>
</feature>
<dbReference type="GeneID" id="100186141"/>
<dbReference type="Pfam" id="PF25802">
    <property type="entry name" value="WWC1"/>
    <property type="match status" value="1"/>
</dbReference>
<dbReference type="InterPro" id="IPR051105">
    <property type="entry name" value="WWC/KIBRA_Hippo_Reg"/>
</dbReference>
<keyword evidence="7" id="KW-0472">Membrane</keyword>
<dbReference type="SMART" id="SM00456">
    <property type="entry name" value="WW"/>
    <property type="match status" value="2"/>
</dbReference>
<feature type="compositionally biased region" description="Polar residues" evidence="9">
    <location>
        <begin position="403"/>
        <end position="425"/>
    </location>
</feature>
<keyword evidence="6" id="KW-0677">Repeat</keyword>
<dbReference type="PANTHER" id="PTHR14791:SF29">
    <property type="entry name" value="PROTEIN KIBRA"/>
    <property type="match status" value="1"/>
</dbReference>
<evidence type="ECO:0000256" key="5">
    <source>
        <dbReference type="ARBA" id="ARBA00022553"/>
    </source>
</evidence>
<sequence length="627" mass="70537">MGDTCRELPLPPGWEEAIDFDGRVYYIDHNLQRTSWIDPRDRLTKPHTFADCISTELPIGWEEFQDKEFGVYYIDHLNQSNQREDPRQVWHAHQQKMLEDYLESTKHDVQLKEEAVNEKAVEIELAKKQMHNLKNRVIRTESAKSNRSLNSAETSCSNWSICTKYDPEQVRSELDAMKKRVVKLRRELSDAEVDLTNARSKHQHWKKHWSAFRSDEGLEVFDATSVQRDLPSKSSDDEERERLINQLQNTNDKIAHLREELRSLEEMGSADGNPNTLLLISEKEEQLNELYATNVGVTSSDIERRSANNKCKKLEKELRNAKDFNNRELGERLKRVERHESVHKQLKDTRELASRIETKLRSLSASSMSISSASSHGSVTALTTLAQSGRSVSCEVSSLCCGNSTATQRRPQSFTRRNNSMTKLQAQVVRRSIRKHNGHPDRNGVPTKTSPNQLGSSSSANSDSAFSSSGPSSTGEVSSIGSTPQTPPYDDTDRNPFTTRSRTTTTVTTTTTLPGSTLSISSNGSHSTSLTSSKSSLISRGSSINSLGVIDEATPTPSMMSTARLSNPDTREFILSNSPNFAELANPYPRPKLPDYHELTKEFAARKLNDCSPSTEQPKNYVTEILM</sequence>
<dbReference type="InterPro" id="IPR036020">
    <property type="entry name" value="WW_dom_sf"/>
</dbReference>
<dbReference type="STRING" id="7719.ENSCINP00000004870"/>
<dbReference type="Gene3D" id="2.20.70.10">
    <property type="match status" value="2"/>
</dbReference>
<dbReference type="PANTHER" id="PTHR14791">
    <property type="entry name" value="BOMB/KIRA PROTEINS"/>
    <property type="match status" value="1"/>
</dbReference>
<name>F6QZG4_CIOIN</name>
<dbReference type="Ensembl" id="ENSCINT00000004870.3">
    <property type="protein sequence ID" value="ENSCINP00000004870.3"/>
    <property type="gene ID" value="ENSCING00000002397.3"/>
</dbReference>
<organism evidence="11 12">
    <name type="scientific">Ciona intestinalis</name>
    <name type="common">Transparent sea squirt</name>
    <name type="synonym">Ascidia intestinalis</name>
    <dbReference type="NCBI Taxonomy" id="7719"/>
    <lineage>
        <taxon>Eukaryota</taxon>
        <taxon>Metazoa</taxon>
        <taxon>Chordata</taxon>
        <taxon>Tunicata</taxon>
        <taxon>Ascidiacea</taxon>
        <taxon>Phlebobranchia</taxon>
        <taxon>Cionidae</taxon>
        <taxon>Ciona</taxon>
    </lineage>
</organism>
<dbReference type="GO" id="GO:0060090">
    <property type="term" value="F:molecular adaptor activity"/>
    <property type="evidence" value="ECO:0000318"/>
    <property type="project" value="GO_Central"/>
</dbReference>
<feature type="coiled-coil region" evidence="8">
    <location>
        <begin position="174"/>
        <end position="201"/>
    </location>
</feature>
<dbReference type="GeneTree" id="ENSGT00410000025556"/>
<dbReference type="Proteomes" id="UP000008144">
    <property type="component" value="Unassembled WGS sequence"/>
</dbReference>
<feature type="region of interest" description="Disordered" evidence="9">
    <location>
        <begin position="403"/>
        <end position="539"/>
    </location>
</feature>
<keyword evidence="4" id="KW-0963">Cytoplasm</keyword>